<feature type="domain" description="AB hydrolase-1" evidence="3">
    <location>
        <begin position="433"/>
        <end position="531"/>
    </location>
</feature>
<protein>
    <recommendedName>
        <fullName evidence="3">AB hydrolase-1 domain-containing protein</fullName>
    </recommendedName>
</protein>
<evidence type="ECO:0000256" key="1">
    <source>
        <dbReference type="SAM" id="MobiDB-lite"/>
    </source>
</evidence>
<comment type="caution">
    <text evidence="4">The sequence shown here is derived from an EMBL/GenBank/DDBJ whole genome shotgun (WGS) entry which is preliminary data.</text>
</comment>
<feature type="compositionally biased region" description="Basic and acidic residues" evidence="1">
    <location>
        <begin position="67"/>
        <end position="78"/>
    </location>
</feature>
<accession>A0ABR1C0M2</accession>
<keyword evidence="5" id="KW-1185">Reference proteome</keyword>
<dbReference type="Pfam" id="PF00561">
    <property type="entry name" value="Abhydrolase_1"/>
    <property type="match status" value="1"/>
</dbReference>
<name>A0ABR1C0M2_NECAM</name>
<evidence type="ECO:0000313" key="5">
    <source>
        <dbReference type="Proteomes" id="UP001303046"/>
    </source>
</evidence>
<dbReference type="PANTHER" id="PTHR12277">
    <property type="entry name" value="ALPHA/BETA HYDROLASE DOMAIN-CONTAINING PROTEIN"/>
    <property type="match status" value="1"/>
</dbReference>
<keyword evidence="2" id="KW-0472">Membrane</keyword>
<proteinExistence type="predicted"/>
<feature type="transmembrane region" description="Helical" evidence="2">
    <location>
        <begin position="42"/>
        <end position="64"/>
    </location>
</feature>
<organism evidence="4 5">
    <name type="scientific">Necator americanus</name>
    <name type="common">Human hookworm</name>
    <dbReference type="NCBI Taxonomy" id="51031"/>
    <lineage>
        <taxon>Eukaryota</taxon>
        <taxon>Metazoa</taxon>
        <taxon>Ecdysozoa</taxon>
        <taxon>Nematoda</taxon>
        <taxon>Chromadorea</taxon>
        <taxon>Rhabditida</taxon>
        <taxon>Rhabditina</taxon>
        <taxon>Rhabditomorpha</taxon>
        <taxon>Strongyloidea</taxon>
        <taxon>Ancylostomatidae</taxon>
        <taxon>Bunostominae</taxon>
        <taxon>Necator</taxon>
    </lineage>
</organism>
<dbReference type="SUPFAM" id="SSF53474">
    <property type="entry name" value="alpha/beta-Hydrolases"/>
    <property type="match status" value="1"/>
</dbReference>
<evidence type="ECO:0000259" key="3">
    <source>
        <dbReference type="Pfam" id="PF00561"/>
    </source>
</evidence>
<dbReference type="EMBL" id="JAVFWL010000001">
    <property type="protein sequence ID" value="KAK6731187.1"/>
    <property type="molecule type" value="Genomic_DNA"/>
</dbReference>
<reference evidence="4 5" key="1">
    <citation type="submission" date="2023-08" db="EMBL/GenBank/DDBJ databases">
        <title>A Necator americanus chromosomal reference genome.</title>
        <authorList>
            <person name="Ilik V."/>
            <person name="Petrzelkova K.J."/>
            <person name="Pardy F."/>
            <person name="Fuh T."/>
            <person name="Niatou-Singa F.S."/>
            <person name="Gouil Q."/>
            <person name="Baker L."/>
            <person name="Ritchie M.E."/>
            <person name="Jex A.R."/>
            <person name="Gazzola D."/>
            <person name="Li H."/>
            <person name="Toshio Fujiwara R."/>
            <person name="Zhan B."/>
            <person name="Aroian R.V."/>
            <person name="Pafco B."/>
            <person name="Schwarz E.M."/>
        </authorList>
    </citation>
    <scope>NUCLEOTIDE SEQUENCE [LARGE SCALE GENOMIC DNA]</scope>
    <source>
        <strain evidence="4 5">Aroian</strain>
        <tissue evidence="4">Whole animal</tissue>
    </source>
</reference>
<evidence type="ECO:0000256" key="2">
    <source>
        <dbReference type="SAM" id="Phobius"/>
    </source>
</evidence>
<feature type="compositionally biased region" description="Basic and acidic residues" evidence="1">
    <location>
        <begin position="91"/>
        <end position="115"/>
    </location>
</feature>
<dbReference type="Proteomes" id="UP001303046">
    <property type="component" value="Unassembled WGS sequence"/>
</dbReference>
<gene>
    <name evidence="4" type="primary">Necator_chrI.g3700</name>
    <name evidence="4" type="ORF">RB195_007571</name>
</gene>
<dbReference type="PANTHER" id="PTHR12277:SF56">
    <property type="entry name" value="AB HYDROLASE-1 DOMAIN-CONTAINING PROTEIN"/>
    <property type="match status" value="1"/>
</dbReference>
<dbReference type="InterPro" id="IPR000073">
    <property type="entry name" value="AB_hydrolase_1"/>
</dbReference>
<dbReference type="Gene3D" id="3.40.50.1820">
    <property type="entry name" value="alpha/beta hydrolase"/>
    <property type="match status" value="1"/>
</dbReference>
<feature type="region of interest" description="Disordered" evidence="1">
    <location>
        <begin position="67"/>
        <end position="115"/>
    </location>
</feature>
<keyword evidence="2" id="KW-0812">Transmembrane</keyword>
<keyword evidence="2" id="KW-1133">Transmembrane helix</keyword>
<sequence length="644" mass="73862">MESARKAKNEGKNEEEFLAFIYQRRSEGTMAGHWRNDASLSALGPLFVSILNFFFVTYFTMNCSRKKDSDRKRKEAGRNVKTPTSKNEFGAGKKDEKPEDTFDDHAPKKEDAKRAKDIKDAKAFNAGDYKTWNKLMKEDDDFEKPLAKAPEQQEKDGKKAKEPPKESGDRGKESTSKVAEPVKDITEPDEKDMKKTQEITMPQIGLISYIYMLLNRNDTLRFKEERCTAGRELCGDVHSEFVKEYESSIGKVSLEDEDYGEVYKDMETADSLRVAERELCPAHDRIWSETHDHRPKVLRAVTRAFNAVFGFFYILCPPWPPWVIHKIAFRAPSRGEYYFLVGGKKGDRHTFFSAKEAEGFENLEICLPHLLRKKVKAVDIYYHILRCKPVILKVYDDVRICAMEVMCEQTEKWLRRADCRRTRSPKLIIFAQPNSSDIGCCMLMDPNFADIADFLKCDMLVFDYVGYGVSDGESTEKSVYDSVERVYNYAIDELGYAPKDVILIGFSLGTAAMVHIASKTPDLGAMVLIAPFMSLWRVILRRPDVTSSLDMFPSYDKALNIRCPTLVCHGKEDSIVDHHHGLAMKERITNCELFLIPATHQGIFCERKMWDDVHRFLREKAKVGDAWIQAIHEAFSEMSSTMHT</sequence>
<dbReference type="InterPro" id="IPR029058">
    <property type="entry name" value="AB_hydrolase_fold"/>
</dbReference>
<evidence type="ECO:0000313" key="4">
    <source>
        <dbReference type="EMBL" id="KAK6731187.1"/>
    </source>
</evidence>
<feature type="region of interest" description="Disordered" evidence="1">
    <location>
        <begin position="146"/>
        <end position="189"/>
    </location>
</feature>